<dbReference type="InterPro" id="IPR018253">
    <property type="entry name" value="DnaJ_domain_CS"/>
</dbReference>
<dbReference type="InterPro" id="IPR036869">
    <property type="entry name" value="J_dom_sf"/>
</dbReference>
<dbReference type="InterPro" id="IPR002939">
    <property type="entry name" value="DnaJ_C"/>
</dbReference>
<organism evidence="3 4">
    <name type="scientific">Loktanella salsilacus</name>
    <dbReference type="NCBI Taxonomy" id="195913"/>
    <lineage>
        <taxon>Bacteria</taxon>
        <taxon>Pseudomonadati</taxon>
        <taxon>Pseudomonadota</taxon>
        <taxon>Alphaproteobacteria</taxon>
        <taxon>Rhodobacterales</taxon>
        <taxon>Roseobacteraceae</taxon>
        <taxon>Loktanella</taxon>
    </lineage>
</organism>
<dbReference type="FunFam" id="2.60.260.20:FF:000013">
    <property type="entry name" value="DnaJ subfamily B member 11"/>
    <property type="match status" value="1"/>
</dbReference>
<dbReference type="GO" id="GO:0005737">
    <property type="term" value="C:cytoplasm"/>
    <property type="evidence" value="ECO:0007669"/>
    <property type="project" value="TreeGrafter"/>
</dbReference>
<dbReference type="SUPFAM" id="SSF49493">
    <property type="entry name" value="HSP40/DnaJ peptide-binding domain"/>
    <property type="match status" value="2"/>
</dbReference>
<dbReference type="Pfam" id="PF00226">
    <property type="entry name" value="DnaJ"/>
    <property type="match status" value="1"/>
</dbReference>
<feature type="domain" description="J" evidence="2">
    <location>
        <begin position="6"/>
        <end position="71"/>
    </location>
</feature>
<dbReference type="GO" id="GO:0042026">
    <property type="term" value="P:protein refolding"/>
    <property type="evidence" value="ECO:0007669"/>
    <property type="project" value="TreeGrafter"/>
</dbReference>
<dbReference type="RefSeq" id="WP_245754227.1">
    <property type="nucleotide sequence ID" value="NZ_CP072991.1"/>
</dbReference>
<dbReference type="PRINTS" id="PR00625">
    <property type="entry name" value="JDOMAIN"/>
</dbReference>
<dbReference type="EMBL" id="FOTF01000012">
    <property type="protein sequence ID" value="SFL27772.1"/>
    <property type="molecule type" value="Genomic_DNA"/>
</dbReference>
<dbReference type="InterPro" id="IPR008971">
    <property type="entry name" value="HSP40/DnaJ_pept-bd"/>
</dbReference>
<feature type="region of interest" description="Disordered" evidence="1">
    <location>
        <begin position="229"/>
        <end position="252"/>
    </location>
</feature>
<dbReference type="CDD" id="cd10747">
    <property type="entry name" value="DnaJ_C"/>
    <property type="match status" value="1"/>
</dbReference>
<dbReference type="Gene3D" id="1.10.287.110">
    <property type="entry name" value="DnaJ domain"/>
    <property type="match status" value="1"/>
</dbReference>
<sequence>MAKLDDPYATLGVPRTATQDEIRKAYRKLARQHHPDLNPGDAVSEAAFKKASAANELLSDAEKRGKFDRGEIDASGQEKATGPSYRDYAQQGAGQRYSRAGAQSGGWNPEDLNDVFGSMFGQGQRRRNMPQRGSDENYTLTCDFLDAINGATPRLTLPDGRSLSVKIPAGTKDGQILRLRGQGAEGLGGGAAGDALITVTIKPHAYFERRGNDIHVTLPVTITEAALGGPVQVPTPQGPVKMKIPAGSDSGTELRLRGRGVPAHGKQDAGNLYAKLSVVIGAPDDALKAFLAEWTPKDPVNPRAAMEDKA</sequence>
<name>A0A1I4GCI9_9RHOB</name>
<feature type="region of interest" description="Disordered" evidence="1">
    <location>
        <begin position="59"/>
        <end position="106"/>
    </location>
</feature>
<gene>
    <name evidence="3" type="ORF">SAMN04488004_11229</name>
</gene>
<dbReference type="Gene3D" id="2.60.260.20">
    <property type="entry name" value="Urease metallochaperone UreE, N-terminal domain"/>
    <property type="match status" value="2"/>
</dbReference>
<feature type="compositionally biased region" description="Basic and acidic residues" evidence="1">
    <location>
        <begin position="60"/>
        <end position="72"/>
    </location>
</feature>
<dbReference type="PANTHER" id="PTHR43096">
    <property type="entry name" value="DNAJ HOMOLOG 1, MITOCHONDRIAL-RELATED"/>
    <property type="match status" value="1"/>
</dbReference>
<dbReference type="PANTHER" id="PTHR43096:SF10">
    <property type="entry name" value="CHAPERONE PROTEIN DNAJ A6, CHLOROPLASTIC"/>
    <property type="match status" value="1"/>
</dbReference>
<dbReference type="PROSITE" id="PS00636">
    <property type="entry name" value="DNAJ_1"/>
    <property type="match status" value="1"/>
</dbReference>
<evidence type="ECO:0000259" key="2">
    <source>
        <dbReference type="PROSITE" id="PS50076"/>
    </source>
</evidence>
<accession>A0A1I4GCI9</accession>
<dbReference type="GO" id="GO:0051082">
    <property type="term" value="F:unfolded protein binding"/>
    <property type="evidence" value="ECO:0007669"/>
    <property type="project" value="InterPro"/>
</dbReference>
<dbReference type="STRING" id="195913.SAMN04488004_11229"/>
<dbReference type="InterPro" id="IPR001623">
    <property type="entry name" value="DnaJ_domain"/>
</dbReference>
<evidence type="ECO:0000256" key="1">
    <source>
        <dbReference type="SAM" id="MobiDB-lite"/>
    </source>
</evidence>
<reference evidence="3 4" key="1">
    <citation type="submission" date="2016-10" db="EMBL/GenBank/DDBJ databases">
        <authorList>
            <person name="de Groot N.N."/>
        </authorList>
    </citation>
    <scope>NUCLEOTIDE SEQUENCE [LARGE SCALE GENOMIC DNA]</scope>
    <source>
        <strain evidence="3 4">DSM 16199</strain>
    </source>
</reference>
<evidence type="ECO:0000313" key="3">
    <source>
        <dbReference type="EMBL" id="SFL27772.1"/>
    </source>
</evidence>
<dbReference type="SUPFAM" id="SSF46565">
    <property type="entry name" value="Chaperone J-domain"/>
    <property type="match status" value="1"/>
</dbReference>
<evidence type="ECO:0000313" key="4">
    <source>
        <dbReference type="Proteomes" id="UP000199550"/>
    </source>
</evidence>
<dbReference type="Proteomes" id="UP000199550">
    <property type="component" value="Unassembled WGS sequence"/>
</dbReference>
<dbReference type="SMART" id="SM00271">
    <property type="entry name" value="DnaJ"/>
    <property type="match status" value="1"/>
</dbReference>
<dbReference type="AlphaFoldDB" id="A0A1I4GCI9"/>
<dbReference type="Pfam" id="PF01556">
    <property type="entry name" value="DnaJ_C"/>
    <property type="match status" value="1"/>
</dbReference>
<proteinExistence type="predicted"/>
<dbReference type="CDD" id="cd06257">
    <property type="entry name" value="DnaJ"/>
    <property type="match status" value="1"/>
</dbReference>
<keyword evidence="4" id="KW-1185">Reference proteome</keyword>
<protein>
    <submittedName>
        <fullName evidence="3">DnaJ domain-containing protein</fullName>
    </submittedName>
</protein>
<feature type="compositionally biased region" description="Low complexity" evidence="1">
    <location>
        <begin position="229"/>
        <end position="240"/>
    </location>
</feature>
<dbReference type="PROSITE" id="PS50076">
    <property type="entry name" value="DNAJ_2"/>
    <property type="match status" value="1"/>
</dbReference>